<proteinExistence type="predicted"/>
<dbReference type="EMBL" id="CAACYD010000006">
    <property type="protein sequence ID" value="VFA87940.1"/>
    <property type="molecule type" value="Genomic_DNA"/>
</dbReference>
<name>A0ABD7V194_9ACTN</name>
<comment type="caution">
    <text evidence="3">The sequence shown here is derived from an EMBL/GenBank/DDBJ whole genome shotgun (WGS) entry which is preliminary data.</text>
</comment>
<dbReference type="RefSeq" id="WP_131733875.1">
    <property type="nucleotide sequence ID" value="NZ_CAACYD010000006.1"/>
</dbReference>
<dbReference type="InterPro" id="IPR018713">
    <property type="entry name" value="MPAB/Lcp_cat_dom"/>
</dbReference>
<reference evidence="3 4" key="1">
    <citation type="submission" date="2019-02" db="EMBL/GenBank/DDBJ databases">
        <authorList>
            <consortium name="Pathogen Informatics"/>
        </authorList>
    </citation>
    <scope>NUCLEOTIDE SEQUENCE [LARGE SCALE GENOMIC DNA]</scope>
    <source>
        <strain evidence="3 4">3012STDY6756503</strain>
    </source>
</reference>
<dbReference type="PANTHER" id="PTHR37539">
    <property type="entry name" value="SECRETED PROTEIN-RELATED"/>
    <property type="match status" value="1"/>
</dbReference>
<dbReference type="Proteomes" id="UP000360750">
    <property type="component" value="Unassembled WGS sequence"/>
</dbReference>
<accession>A0ABD7V194</accession>
<protein>
    <recommendedName>
        <fullName evidence="2">ER-bound oxygenase mpaB/mpaB'/Rubber oxygenase catalytic domain-containing protein</fullName>
    </recommendedName>
</protein>
<evidence type="ECO:0000313" key="4">
    <source>
        <dbReference type="Proteomes" id="UP000360750"/>
    </source>
</evidence>
<dbReference type="Pfam" id="PF09995">
    <property type="entry name" value="MPAB_Lcp_cat"/>
    <property type="match status" value="1"/>
</dbReference>
<dbReference type="PANTHER" id="PTHR37539:SF1">
    <property type="entry name" value="ER-BOUND OXYGENASE MPAB_MPAB'_RUBBER OXYGENASE CATALYTIC DOMAIN-CONTAINING PROTEIN"/>
    <property type="match status" value="1"/>
</dbReference>
<dbReference type="AlphaFoldDB" id="A0ABD7V194"/>
<gene>
    <name evidence="3" type="ORF">NCTC8139_01482</name>
</gene>
<feature type="domain" description="ER-bound oxygenase mpaB/mpaB'/Rubber oxygenase catalytic" evidence="2">
    <location>
        <begin position="170"/>
        <end position="341"/>
    </location>
</feature>
<dbReference type="InterPro" id="IPR037473">
    <property type="entry name" value="Lcp-like"/>
</dbReference>
<organism evidence="3 4">
    <name type="scientific">Gordonia paraffinivorans</name>
    <dbReference type="NCBI Taxonomy" id="175628"/>
    <lineage>
        <taxon>Bacteria</taxon>
        <taxon>Bacillati</taxon>
        <taxon>Actinomycetota</taxon>
        <taxon>Actinomycetes</taxon>
        <taxon>Mycobacteriales</taxon>
        <taxon>Gordoniaceae</taxon>
        <taxon>Gordonia</taxon>
    </lineage>
</organism>
<feature type="compositionally biased region" description="Pro residues" evidence="1">
    <location>
        <begin position="11"/>
        <end position="20"/>
    </location>
</feature>
<evidence type="ECO:0000256" key="1">
    <source>
        <dbReference type="SAM" id="MobiDB-lite"/>
    </source>
</evidence>
<evidence type="ECO:0000259" key="2">
    <source>
        <dbReference type="Pfam" id="PF09995"/>
    </source>
</evidence>
<evidence type="ECO:0000313" key="3">
    <source>
        <dbReference type="EMBL" id="VFA87940.1"/>
    </source>
</evidence>
<feature type="region of interest" description="Disordered" evidence="1">
    <location>
        <begin position="1"/>
        <end position="43"/>
    </location>
</feature>
<sequence>MTTAIDELDPLAPPPDPGAPVDPVLGRPLRPAPPGRPRFNPEWTPARRRLLDGWVDVQDRLPETGGIVARAKDHVWVGDPEMDAVVQMFRRLPPRKGREMFERALNFGLDTIEDPPHELVALFGHIDTPPAWITKDRVDRGAIVANSVTPAGKASLIFLNTLATVQGGSVGSAVGTMGRMQRDMINRSLESAEFWVHLPAPGALNRFGVAFKNAVRVRLMHAHARVMLRKKWGEEWVAEHGVPISNAEMSGGIPSFGVANLMYDINYGRRYEYRDLEDLNIFWSYIGHLLGIREAMIPRTFGEAVELLDYGYAVMEPPSEYADALNDLSEMMLETLMDKVHVPVVDARVKSAIHQALHGLYFFIGGQVLGLRITGTPEPTWIGRLAPKLVTAQVHLANLDRRVPGYWKRADRRRARGDTYWAVMHAAFTRLAAEKDGGRGPTFAGHDRRVEALGRAG</sequence>
<dbReference type="GeneID" id="60749506"/>